<organism evidence="1 2">
    <name type="scientific">Peronosclerospora sorghi</name>
    <dbReference type="NCBI Taxonomy" id="230839"/>
    <lineage>
        <taxon>Eukaryota</taxon>
        <taxon>Sar</taxon>
        <taxon>Stramenopiles</taxon>
        <taxon>Oomycota</taxon>
        <taxon>Peronosporomycetes</taxon>
        <taxon>Peronosporales</taxon>
        <taxon>Peronosporaceae</taxon>
        <taxon>Peronosclerospora</taxon>
    </lineage>
</organism>
<dbReference type="EMBL" id="CM047580">
    <property type="protein sequence ID" value="KAI9923013.1"/>
    <property type="molecule type" value="Genomic_DNA"/>
</dbReference>
<evidence type="ECO:0000313" key="2">
    <source>
        <dbReference type="Proteomes" id="UP001163321"/>
    </source>
</evidence>
<proteinExistence type="predicted"/>
<reference evidence="1 2" key="1">
    <citation type="journal article" date="2022" name="bioRxiv">
        <title>The genome of the oomycete Peronosclerospora sorghi, a cosmopolitan pathogen of maize and sorghum, is inflated with dispersed pseudogenes.</title>
        <authorList>
            <person name="Fletcher K."/>
            <person name="Martin F."/>
            <person name="Isakeit T."/>
            <person name="Cavanaugh K."/>
            <person name="Magill C."/>
            <person name="Michelmore R."/>
        </authorList>
    </citation>
    <scope>NUCLEOTIDE SEQUENCE [LARGE SCALE GENOMIC DNA]</scope>
    <source>
        <strain evidence="1">P6</strain>
    </source>
</reference>
<accession>A0ACC0WYR6</accession>
<name>A0ACC0WYR6_9STRA</name>
<gene>
    <name evidence="1" type="ORF">PsorP6_002501</name>
</gene>
<evidence type="ECO:0000313" key="1">
    <source>
        <dbReference type="EMBL" id="KAI9923013.1"/>
    </source>
</evidence>
<sequence length="99" mass="11300">MQPRRNREERAIRQTMVRRAISTAVCAPLSAVIVTFVRETCALFGLLFVEYCKHSKDHGHARIQLYTHDALRNSVADILKVHGFPLHETAYADHSVPFL</sequence>
<protein>
    <submittedName>
        <fullName evidence="1">Uncharacterized protein</fullName>
    </submittedName>
</protein>
<dbReference type="Proteomes" id="UP001163321">
    <property type="component" value="Chromosome 1"/>
</dbReference>
<comment type="caution">
    <text evidence="1">The sequence shown here is derived from an EMBL/GenBank/DDBJ whole genome shotgun (WGS) entry which is preliminary data.</text>
</comment>
<keyword evidence="2" id="KW-1185">Reference proteome</keyword>